<accession>A0AAW6I328</accession>
<evidence type="ECO:0000256" key="3">
    <source>
        <dbReference type="SAM" id="SignalP"/>
    </source>
</evidence>
<dbReference type="Gene3D" id="3.80.10.10">
    <property type="entry name" value="Ribonuclease Inhibitor"/>
    <property type="match status" value="1"/>
</dbReference>
<protein>
    <submittedName>
        <fullName evidence="4">Leucine-rich repeat domain-containing protein</fullName>
    </submittedName>
</protein>
<reference evidence="4" key="1">
    <citation type="submission" date="2023-01" db="EMBL/GenBank/DDBJ databases">
        <title>Exploring GABA producing Bacteroides strains toward improving mental health.</title>
        <authorList>
            <person name="Yousuf B."/>
            <person name="Bouhlel N.E."/>
            <person name="Mottawea W."/>
            <person name="Hammami R."/>
        </authorList>
    </citation>
    <scope>NUCLEOTIDE SEQUENCE</scope>
    <source>
        <strain evidence="4">UO.H1047</strain>
    </source>
</reference>
<dbReference type="Proteomes" id="UP001213646">
    <property type="component" value="Unassembled WGS sequence"/>
</dbReference>
<keyword evidence="3" id="KW-0732">Signal</keyword>
<name>A0AAW6I328_9BACT</name>
<comment type="caution">
    <text evidence="4">The sequence shown here is derived from an EMBL/GenBank/DDBJ whole genome shotgun (WGS) entry which is preliminary data.</text>
</comment>
<keyword evidence="1" id="KW-0433">Leucine-rich repeat</keyword>
<sequence length="924" mass="104138">MKRWLFFIMLCTCGLFDSFTAKSQEALYIFRNDEELLTPFFYSDIDSITYSAYDEAGKVHNEYVTQVVHTPDSIYRIPLAVIDSITFVQPETIYQPDVYELDARYLPYVKTVDSLTITFTSSLPSDLKPSKGDVLYNFAYQTPFERGFLGNVKSVHLNADEIIVDCDLADITEVFKQYVSYQIHKPDEIQTKAVVSDTTETISQDFSLTYSHDIGKIGEFSIDGDCSYSSIIRTKVLVLGEEKHICIQSNDEYKLDTGFDLAIKGEAKDAISILFPIRFPVGILECSIQPQICYSLNASASLTAAHSSCTLKIYHEYGVINGKEYDGKHEWSLTSESDFSKDVTVEGSFLLGANFQLGIGLPMQSLGVGFDLQLAPQFTIDGSISPAKNPGAEINTDLYEIKKDANIRLDAVANISPCAFVKGEKLWSDEDGKNHFSLNKTVPIGTRYLFPEFSELVIQTNMTGSADVSSMVSRDLIFPQQIGYALYDDNKELKEIVYDSDKLQLNKDYKNPLNLRFDHLKHNTQYTVYPIIQHQGQEFLANPSKAFKIDLNINITTGNTTDISTNVAVCHGRIYPIENTSGVTYGICYGMTAALSAGTNAIIPATADENGSFSVHLNGLQENSVYYYCAYMSLNGEYQYGEVKNFKTDNSKEEGSEEQPGDEDIDSQDLRALLIRFYKDTNGDGWKRNDNWCSDKPIDEWYGVDYDSAQNLLGLDLTENNLVGTINLKGCKSLEYLFCSKNVLTDIDVSNCTRLSNLDCAHNHLTNINVVGCSNANFHLNCFNNQITGLDLSGCINLDFLDCNNNRIERLDVSGCKWLEKLRCANNRLVLLNITKCSNLAELDCYNNQLVNLDFSDCNHIKRIICYTNKINAEIPKSIKYLRPYFSYDKKYKYSKDDKGNTVYTTNTYGWWYPGEPEKGYHGE</sequence>
<dbReference type="RefSeq" id="WP_195485163.1">
    <property type="nucleotide sequence ID" value="NZ_CALEGY010000070.1"/>
</dbReference>
<proteinExistence type="predicted"/>
<dbReference type="InterPro" id="IPR052574">
    <property type="entry name" value="CDIRP"/>
</dbReference>
<dbReference type="PANTHER" id="PTHR47566:SF1">
    <property type="entry name" value="PROTEIN NUD1"/>
    <property type="match status" value="1"/>
</dbReference>
<dbReference type="GO" id="GO:0035591">
    <property type="term" value="F:signaling adaptor activity"/>
    <property type="evidence" value="ECO:0007669"/>
    <property type="project" value="TreeGrafter"/>
</dbReference>
<gene>
    <name evidence="4" type="ORF">PQG89_00600</name>
</gene>
<dbReference type="PANTHER" id="PTHR47566">
    <property type="match status" value="1"/>
</dbReference>
<keyword evidence="2" id="KW-0677">Repeat</keyword>
<feature type="signal peptide" evidence="3">
    <location>
        <begin position="1"/>
        <end position="23"/>
    </location>
</feature>
<evidence type="ECO:0000313" key="4">
    <source>
        <dbReference type="EMBL" id="MDC7147931.1"/>
    </source>
</evidence>
<dbReference type="SUPFAM" id="SSF52058">
    <property type="entry name" value="L domain-like"/>
    <property type="match status" value="1"/>
</dbReference>
<evidence type="ECO:0000313" key="5">
    <source>
        <dbReference type="Proteomes" id="UP001213646"/>
    </source>
</evidence>
<dbReference type="AlphaFoldDB" id="A0AAW6I328"/>
<evidence type="ECO:0000256" key="2">
    <source>
        <dbReference type="ARBA" id="ARBA00022737"/>
    </source>
</evidence>
<evidence type="ECO:0000256" key="1">
    <source>
        <dbReference type="ARBA" id="ARBA00022614"/>
    </source>
</evidence>
<dbReference type="InterPro" id="IPR032675">
    <property type="entry name" value="LRR_dom_sf"/>
</dbReference>
<organism evidence="4 5">
    <name type="scientific">Parabacteroides johnsonii</name>
    <dbReference type="NCBI Taxonomy" id="387661"/>
    <lineage>
        <taxon>Bacteria</taxon>
        <taxon>Pseudomonadati</taxon>
        <taxon>Bacteroidota</taxon>
        <taxon>Bacteroidia</taxon>
        <taxon>Bacteroidales</taxon>
        <taxon>Tannerellaceae</taxon>
        <taxon>Parabacteroides</taxon>
    </lineage>
</organism>
<dbReference type="EMBL" id="JAQPYX010000007">
    <property type="protein sequence ID" value="MDC7147931.1"/>
    <property type="molecule type" value="Genomic_DNA"/>
</dbReference>
<feature type="chain" id="PRO_5043846136" evidence="3">
    <location>
        <begin position="24"/>
        <end position="924"/>
    </location>
</feature>